<evidence type="ECO:0000256" key="1">
    <source>
        <dbReference type="ARBA" id="ARBA00004141"/>
    </source>
</evidence>
<feature type="transmembrane region" description="Helical" evidence="9">
    <location>
        <begin position="197"/>
        <end position="215"/>
    </location>
</feature>
<feature type="transmembrane region" description="Helical" evidence="9">
    <location>
        <begin position="438"/>
        <end position="461"/>
    </location>
</feature>
<comment type="subcellular location">
    <subcellularLocation>
        <location evidence="1">Membrane</location>
        <topology evidence="1">Multi-pass membrane protein</topology>
    </subcellularLocation>
</comment>
<organism evidence="11 12">
    <name type="scientific">Chloropicon roscoffensis</name>
    <dbReference type="NCBI Taxonomy" id="1461544"/>
    <lineage>
        <taxon>Eukaryota</taxon>
        <taxon>Viridiplantae</taxon>
        <taxon>Chlorophyta</taxon>
        <taxon>Chloropicophyceae</taxon>
        <taxon>Chloropicales</taxon>
        <taxon>Chloropicaceae</taxon>
        <taxon>Chloropicon</taxon>
    </lineage>
</organism>
<dbReference type="Pfam" id="PF00083">
    <property type="entry name" value="Sugar_tr"/>
    <property type="match status" value="1"/>
</dbReference>
<evidence type="ECO:0000256" key="8">
    <source>
        <dbReference type="SAM" id="MobiDB-lite"/>
    </source>
</evidence>
<evidence type="ECO:0000256" key="2">
    <source>
        <dbReference type="ARBA" id="ARBA00010992"/>
    </source>
</evidence>
<feature type="transmembrane region" description="Helical" evidence="9">
    <location>
        <begin position="227"/>
        <end position="249"/>
    </location>
</feature>
<dbReference type="Gene3D" id="1.20.1250.20">
    <property type="entry name" value="MFS general substrate transporter like domains"/>
    <property type="match status" value="1"/>
</dbReference>
<dbReference type="GO" id="GO:1904659">
    <property type="term" value="P:D-glucose transmembrane transport"/>
    <property type="evidence" value="ECO:0007669"/>
    <property type="project" value="UniProtKB-ARBA"/>
</dbReference>
<protein>
    <submittedName>
        <fullName evidence="11">D-xylose-proton symporter-like protein</fullName>
    </submittedName>
</protein>
<proteinExistence type="inferred from homology"/>
<evidence type="ECO:0000256" key="5">
    <source>
        <dbReference type="ARBA" id="ARBA00022989"/>
    </source>
</evidence>
<feature type="transmembrane region" description="Helical" evidence="9">
    <location>
        <begin position="347"/>
        <end position="369"/>
    </location>
</feature>
<feature type="region of interest" description="Disordered" evidence="8">
    <location>
        <begin position="1"/>
        <end position="63"/>
    </location>
</feature>
<evidence type="ECO:0000256" key="6">
    <source>
        <dbReference type="ARBA" id="ARBA00023136"/>
    </source>
</evidence>
<accession>A0AAX4PJ36</accession>
<keyword evidence="6 9" id="KW-0472">Membrane</keyword>
<dbReference type="GO" id="GO:0016020">
    <property type="term" value="C:membrane"/>
    <property type="evidence" value="ECO:0007669"/>
    <property type="project" value="UniProtKB-SubCell"/>
</dbReference>
<feature type="transmembrane region" description="Helical" evidence="9">
    <location>
        <begin position="473"/>
        <end position="492"/>
    </location>
</feature>
<evidence type="ECO:0000259" key="10">
    <source>
        <dbReference type="PROSITE" id="PS50850"/>
    </source>
</evidence>
<dbReference type="PROSITE" id="PS50850">
    <property type="entry name" value="MFS"/>
    <property type="match status" value="1"/>
</dbReference>
<evidence type="ECO:0000313" key="11">
    <source>
        <dbReference type="EMBL" id="WZN65615.1"/>
    </source>
</evidence>
<evidence type="ECO:0000256" key="4">
    <source>
        <dbReference type="ARBA" id="ARBA00022692"/>
    </source>
</evidence>
<dbReference type="SUPFAM" id="SSF103473">
    <property type="entry name" value="MFS general substrate transporter"/>
    <property type="match status" value="1"/>
</dbReference>
<keyword evidence="5 9" id="KW-1133">Transmembrane helix</keyword>
<dbReference type="PRINTS" id="PR00171">
    <property type="entry name" value="SUGRTRNSPORT"/>
</dbReference>
<dbReference type="AlphaFoldDB" id="A0AAX4PJ36"/>
<dbReference type="InterPro" id="IPR020846">
    <property type="entry name" value="MFS_dom"/>
</dbReference>
<feature type="transmembrane region" description="Helical" evidence="9">
    <location>
        <begin position="384"/>
        <end position="406"/>
    </location>
</feature>
<sequence length="539" mass="56113">MAPSWKRSGTGATGRGAGRLLGRVRAAGESSRGFFGRPKGRSAARDARRVPGKRGNQQPLLQEGEALPGPTVAFAKADEGDAGAPAEDWYRIVLAFLFPALGGLLFGYDIGATSGALVSLTSEATGGVPWFDLTPFQSGLVVSSSLFGALVSSVAAFFVGDNLGRRREILLAAVLYLAGTALEGLAQSYPLLLCGRLTYGLGIGFAMHGAPAYIAETAPQRIRGLLISLKEVLIVLGILLGYLASFLFVSKAGGWRAIYLVAAPAAMALFAGMSWLPASPRWLLLRGGGSGEVVASLRKLRGPAAKEEDLLAEAEAMEANFGGDGDKGAAASGGFAALLRRENLKPLLIGMSLMVFQQITGQPSVLYYATRIFQDAGFAAAESATAVSVVLGIFKLLMTGVAVFTVDVYGRRPLLLTGVAGMAAALFVLGSVKAPMLSVIALLLYVGCYQVSFGPVSWLIVGEVFPLAVRSSAIALASFANFGSNFLVSLALPTIQSALGVQATYAAFGVIALAALATIFAVVPETKGKSLEEIERMFK</sequence>
<dbReference type="EMBL" id="CP151512">
    <property type="protein sequence ID" value="WZN65615.1"/>
    <property type="molecule type" value="Genomic_DNA"/>
</dbReference>
<dbReference type="PROSITE" id="PS00216">
    <property type="entry name" value="SUGAR_TRANSPORT_1"/>
    <property type="match status" value="1"/>
</dbReference>
<dbReference type="InterPro" id="IPR005829">
    <property type="entry name" value="Sugar_transporter_CS"/>
</dbReference>
<dbReference type="InterPro" id="IPR003663">
    <property type="entry name" value="Sugar/inositol_transpt"/>
</dbReference>
<feature type="transmembrane region" description="Helical" evidence="9">
    <location>
        <begin position="170"/>
        <end position="191"/>
    </location>
</feature>
<gene>
    <name evidence="11" type="ORF">HKI87_12g71750</name>
</gene>
<dbReference type="GO" id="GO:0022857">
    <property type="term" value="F:transmembrane transporter activity"/>
    <property type="evidence" value="ECO:0007669"/>
    <property type="project" value="InterPro"/>
</dbReference>
<dbReference type="FunFam" id="1.20.1250.20:FF:000118">
    <property type="entry name" value="D-xylose-proton symporter-like 3, chloroplastic"/>
    <property type="match status" value="1"/>
</dbReference>
<evidence type="ECO:0000256" key="9">
    <source>
        <dbReference type="SAM" id="Phobius"/>
    </source>
</evidence>
<feature type="transmembrane region" description="Helical" evidence="9">
    <location>
        <begin position="92"/>
        <end position="118"/>
    </location>
</feature>
<feature type="transmembrane region" description="Helical" evidence="9">
    <location>
        <begin position="504"/>
        <end position="523"/>
    </location>
</feature>
<evidence type="ECO:0000256" key="7">
    <source>
        <dbReference type="RuleBase" id="RU003346"/>
    </source>
</evidence>
<feature type="transmembrane region" description="Helical" evidence="9">
    <location>
        <begin position="413"/>
        <end position="432"/>
    </location>
</feature>
<keyword evidence="3 7" id="KW-0813">Transport</keyword>
<keyword evidence="4 9" id="KW-0812">Transmembrane</keyword>
<evidence type="ECO:0000256" key="3">
    <source>
        <dbReference type="ARBA" id="ARBA00022448"/>
    </source>
</evidence>
<feature type="domain" description="Major facilitator superfamily (MFS) profile" evidence="10">
    <location>
        <begin position="95"/>
        <end position="527"/>
    </location>
</feature>
<comment type="similarity">
    <text evidence="2 7">Belongs to the major facilitator superfamily. Sugar transporter (TC 2.A.1.1) family.</text>
</comment>
<name>A0AAX4PJ36_9CHLO</name>
<keyword evidence="12" id="KW-1185">Reference proteome</keyword>
<dbReference type="GO" id="GO:0005737">
    <property type="term" value="C:cytoplasm"/>
    <property type="evidence" value="ECO:0007669"/>
    <property type="project" value="UniProtKB-ARBA"/>
</dbReference>
<dbReference type="PANTHER" id="PTHR48023">
    <property type="entry name" value="D-XYLOSE-PROTON SYMPORTER-LIKE 2"/>
    <property type="match status" value="1"/>
</dbReference>
<dbReference type="InterPro" id="IPR005828">
    <property type="entry name" value="MFS_sugar_transport-like"/>
</dbReference>
<feature type="transmembrane region" description="Helical" evidence="9">
    <location>
        <begin position="138"/>
        <end position="158"/>
    </location>
</feature>
<dbReference type="Proteomes" id="UP001472866">
    <property type="component" value="Chromosome 12"/>
</dbReference>
<reference evidence="11 12" key="1">
    <citation type="submission" date="2024-03" db="EMBL/GenBank/DDBJ databases">
        <title>Complete genome sequence of the green alga Chloropicon roscoffensis RCC1871.</title>
        <authorList>
            <person name="Lemieux C."/>
            <person name="Pombert J.-F."/>
            <person name="Otis C."/>
            <person name="Turmel M."/>
        </authorList>
    </citation>
    <scope>NUCLEOTIDE SEQUENCE [LARGE SCALE GENOMIC DNA]</scope>
    <source>
        <strain evidence="11 12">RCC1871</strain>
    </source>
</reference>
<feature type="transmembrane region" description="Helical" evidence="9">
    <location>
        <begin position="255"/>
        <end position="276"/>
    </location>
</feature>
<evidence type="ECO:0000313" key="12">
    <source>
        <dbReference type="Proteomes" id="UP001472866"/>
    </source>
</evidence>
<dbReference type="InterPro" id="IPR050820">
    <property type="entry name" value="MFS_Sugar_Transporter"/>
</dbReference>
<dbReference type="PANTHER" id="PTHR48023:SF4">
    <property type="entry name" value="D-XYLOSE-PROTON SYMPORTER-LIKE 2"/>
    <property type="match status" value="1"/>
</dbReference>
<dbReference type="InterPro" id="IPR036259">
    <property type="entry name" value="MFS_trans_sf"/>
</dbReference>
<dbReference type="CDD" id="cd17362">
    <property type="entry name" value="MFS_GLUT10_12_Class3_like"/>
    <property type="match status" value="1"/>
</dbReference>
<dbReference type="NCBIfam" id="TIGR00879">
    <property type="entry name" value="SP"/>
    <property type="match status" value="1"/>
</dbReference>